<feature type="region of interest" description="Disordered" evidence="11">
    <location>
        <begin position="1173"/>
        <end position="1218"/>
    </location>
</feature>
<evidence type="ECO:0000313" key="22">
    <source>
        <dbReference type="WBParaSite" id="ASIM_0001113401-mRNA-1"/>
    </source>
</evidence>
<dbReference type="GO" id="GO:0034456">
    <property type="term" value="C:UTP-C complex"/>
    <property type="evidence" value="ECO:0007669"/>
    <property type="project" value="TreeGrafter"/>
</dbReference>
<protein>
    <recommendedName>
        <fullName evidence="4">Nucleolar protein 6</fullName>
    </recommendedName>
    <alternativeName>
        <fullName evidence="8">Maternal transcript 89Ba</fullName>
    </alternativeName>
</protein>
<evidence type="ECO:0000256" key="6">
    <source>
        <dbReference type="ARBA" id="ARBA00022884"/>
    </source>
</evidence>
<evidence type="ECO:0000256" key="7">
    <source>
        <dbReference type="ARBA" id="ARBA00023242"/>
    </source>
</evidence>
<dbReference type="Proteomes" id="UP000267096">
    <property type="component" value="Unassembled WGS sequence"/>
</dbReference>
<dbReference type="PANTHER" id="PTHR17972">
    <property type="entry name" value="NUCLEOLAR RNA-ASSOCIATED PROTEIN"/>
    <property type="match status" value="1"/>
</dbReference>
<dbReference type="Gene3D" id="3.30.70.3030">
    <property type="match status" value="1"/>
</dbReference>
<feature type="compositionally biased region" description="Acidic residues" evidence="11">
    <location>
        <begin position="1177"/>
        <end position="1197"/>
    </location>
</feature>
<dbReference type="Pfam" id="PF17405">
    <property type="entry name" value="Nrap_D4"/>
    <property type="match status" value="1"/>
</dbReference>
<comment type="similarity">
    <text evidence="3">Belongs to the NRAP family.</text>
</comment>
<reference evidence="20 21" key="2">
    <citation type="submission" date="2018-11" db="EMBL/GenBank/DDBJ databases">
        <authorList>
            <consortium name="Pathogen Informatics"/>
        </authorList>
    </citation>
    <scope>NUCLEOTIDE SEQUENCE [LARGE SCALE GENOMIC DNA]</scope>
</reference>
<feature type="domain" description="Snurportin-1 m3G cap-binding" evidence="19">
    <location>
        <begin position="1228"/>
        <end position="1405"/>
    </location>
</feature>
<keyword evidence="6" id="KW-0694">RNA-binding</keyword>
<evidence type="ECO:0000256" key="2">
    <source>
        <dbReference type="ARBA" id="ARBA00004604"/>
    </source>
</evidence>
<feature type="domain" description="Snurportin-1 N-terminal" evidence="13">
    <location>
        <begin position="1130"/>
        <end position="1170"/>
    </location>
</feature>
<proteinExistence type="inferred from homology"/>
<evidence type="ECO:0000256" key="5">
    <source>
        <dbReference type="ARBA" id="ARBA00022454"/>
    </source>
</evidence>
<feature type="domain" description="Nrap protein" evidence="16">
    <location>
        <begin position="679"/>
        <end position="870"/>
    </location>
</feature>
<dbReference type="InterPro" id="IPR035082">
    <property type="entry name" value="Nrap_D1"/>
</dbReference>
<dbReference type="CDD" id="cd09232">
    <property type="entry name" value="Snurportin-1_C"/>
    <property type="match status" value="1"/>
</dbReference>
<sequence>MKRKLDAVDADIGRDEGAFDGADASNSKRETRRLLLMQIDDYCSEQQISSEHRKRNQLFADEIIDYLSYENSVVSTDQKHLPFSREFDLCDTSHLSTNGIQFPIRLPFGRQLDEIRSSNRCKWMNPEEIVILSEDSLRLTTVDDVALDLDVVIPLKYFGSRDFLNFAYHIKRAQYACCVCILLKKANRDYQFKFAFDEYDPYRPILLVTNDDQSVVRLHFSPADTFANPSRFRPDNNNLRSAFCFGHQAASVNHNRSDVEPPTPYYNASILSDLVRRKLDENFKKFLENKPNFVKAILMLRKWMQLRHFTTRHNGFNRNLITAWLIYLCEREGVLSKSSAVVDIIAAFFTSLATIDWETKCLYLAADVDNDIIDQFKKHYRYVFLDYSKYLNLAYSLSSVAWENIRDAAVRSLSNMESFNQFEILFNTEIPFQLSYDLYFSVHANKDFIMEQPRGFYMNELVRYCDDWFRITTERIYTLMKKAWVGRASLFDIRIQVTDCPFVDGTKKTYGDCPDSSVVERLSTGKSDEIDKDYLDAPKEVYSNFYIVLYGKMELSHLFQWKVSKSAPPLSSNDQAAHFILGVRLLPGWQNTVTRGPPAKSIDANEFRSFWGDVCELRKFVDNAICEAIVWNANASLSASVPFQICQHILSRHLKLKQVAFEERSVFDESSLMPSTEIAVNNRYEQILRCFDKLSQTLRTVKDLPLLITNINPVSSFLRGTSPFPPPIVDGIVDKNCAKLFMNNQVALPVRTTSPHFLPSIEVHLTMEQSGKWGENLEAIANLKTAFYNALCKILNEKFSCRSFAYESYALVVVDGVIFRLVISYPREVHIMRKNAAGGGIRLKDTLETKIREREVLLEPSLAANLHSLSQQFSAYAPACRIAFKWLASQMLSDHISDIIIETIMAHVFIYPLTDHQPRTSFVAFTHFLRLISSHNWLIRPLLVDFNKEWTEQDIDKIQEDFVKMRPVLPPMVICIPQDRVGCRWTRDEPHAVILKRIIALAKMALNIIEFNIGCKERIFLKCDTINTLPVCDYDPVAEYIRILKMNFATIALFFYDKYNGDRIAVIWKPDALQPKQSNISNSLLRYLTAESDILKLNKQAIIEDFIMDDLTAMLAESSVAPPNSTSCEHPRFSQYKNLMKAEASQEKRRAEYLRRQKEARFNYTNHARNLAMNKFDEEDEDDKEDWCKGDDDDQMSEDATAVKQSNREETPTKHHKLSARSRYANELMLSEWLVDIPTTLSTDWICLPCPVGRRALVVASNGVTSAYSKSGYLINQFSSYLPGGNRSSHTHYTLLDCVYSAKQSTFYCLDMITWKDSTVADSDFECRLFLLNSRISENENFNEISKQFPYRFVCLPSCRCHRSSIEQLMKSSTDFEFELDGVLFYYAGALYRPGQSPLVGWLKPWMLPEILSVSIPDALMSGNSSSKGTSQKFIDEFNTKHKHVSLTKHSQQALVDEAK</sequence>
<dbReference type="Pfam" id="PF11538">
    <property type="entry name" value="Snurportin1"/>
    <property type="match status" value="1"/>
</dbReference>
<dbReference type="EMBL" id="UYRR01031012">
    <property type="protein sequence ID" value="VDK43455.1"/>
    <property type="molecule type" value="Genomic_DNA"/>
</dbReference>
<dbReference type="Pfam" id="PF17404">
    <property type="entry name" value="Nrap_D3"/>
    <property type="match status" value="1"/>
</dbReference>
<organism evidence="22">
    <name type="scientific">Anisakis simplex</name>
    <name type="common">Herring worm</name>
    <dbReference type="NCBI Taxonomy" id="6269"/>
    <lineage>
        <taxon>Eukaryota</taxon>
        <taxon>Metazoa</taxon>
        <taxon>Ecdysozoa</taxon>
        <taxon>Nematoda</taxon>
        <taxon>Chromadorea</taxon>
        <taxon>Rhabditida</taxon>
        <taxon>Spirurina</taxon>
        <taxon>Ascaridomorpha</taxon>
        <taxon>Ascaridoidea</taxon>
        <taxon>Anisakidae</taxon>
        <taxon>Anisakis</taxon>
        <taxon>Anisakis simplex complex</taxon>
    </lineage>
</organism>
<comment type="subcellular location">
    <subcellularLocation>
        <location evidence="1">Chromosome</location>
    </subcellularLocation>
    <subcellularLocation>
        <location evidence="2">Nucleus</location>
        <location evidence="2">Nucleolus</location>
    </subcellularLocation>
</comment>
<evidence type="ECO:0000259" key="14">
    <source>
        <dbReference type="Pfam" id="PF17403"/>
    </source>
</evidence>
<dbReference type="Gene3D" id="3.30.470.30">
    <property type="entry name" value="DNA ligase/mRNA capping enzyme"/>
    <property type="match status" value="1"/>
</dbReference>
<evidence type="ECO:0000256" key="9">
    <source>
        <dbReference type="ARBA" id="ARBA00035000"/>
    </source>
</evidence>
<feature type="domain" description="Nrap protein" evidence="15">
    <location>
        <begin position="559"/>
        <end position="655"/>
    </location>
</feature>
<evidence type="ECO:0000256" key="4">
    <source>
        <dbReference type="ARBA" id="ARBA00016437"/>
    </source>
</evidence>
<dbReference type="InterPro" id="IPR035367">
    <property type="entry name" value="Nrap_D2"/>
</dbReference>
<dbReference type="InterPro" id="IPR005554">
    <property type="entry name" value="NOL6/Upt22"/>
</dbReference>
<evidence type="ECO:0000313" key="21">
    <source>
        <dbReference type="Proteomes" id="UP000267096"/>
    </source>
</evidence>
<dbReference type="Pfam" id="PF17403">
    <property type="entry name" value="Nrap_D2"/>
    <property type="match status" value="1"/>
</dbReference>
<dbReference type="Pfam" id="PF17406">
    <property type="entry name" value="Nrap_D5"/>
    <property type="match status" value="1"/>
</dbReference>
<dbReference type="InterPro" id="IPR035371">
    <property type="entry name" value="Nrap_D6"/>
</dbReference>
<keyword evidence="21" id="KW-1185">Reference proteome</keyword>
<evidence type="ECO:0000259" key="15">
    <source>
        <dbReference type="Pfam" id="PF17404"/>
    </source>
</evidence>
<dbReference type="InterPro" id="IPR024721">
    <property type="entry name" value="Snurportin-1_N"/>
</dbReference>
<evidence type="ECO:0000259" key="13">
    <source>
        <dbReference type="Pfam" id="PF11538"/>
    </source>
</evidence>
<feature type="domain" description="Nrap protein" evidence="14">
    <location>
        <begin position="292"/>
        <end position="426"/>
    </location>
</feature>
<evidence type="ECO:0000256" key="1">
    <source>
        <dbReference type="ARBA" id="ARBA00004286"/>
    </source>
</evidence>
<feature type="domain" description="Nrap protein" evidence="12">
    <location>
        <begin position="148"/>
        <end position="278"/>
    </location>
</feature>
<comment type="subunit">
    <text evidence="10">Part of the small subunit (SSU) processome, composed of more than 70 proteins and the RNA chaperone small nucleolar RNA (snoRNA) U3.</text>
</comment>
<evidence type="ECO:0000313" key="20">
    <source>
        <dbReference type="EMBL" id="VDK43455.1"/>
    </source>
</evidence>
<evidence type="ECO:0000259" key="16">
    <source>
        <dbReference type="Pfam" id="PF17405"/>
    </source>
</evidence>
<dbReference type="GO" id="GO:0006364">
    <property type="term" value="P:rRNA processing"/>
    <property type="evidence" value="ECO:0007669"/>
    <property type="project" value="TreeGrafter"/>
</dbReference>
<dbReference type="OrthoDB" id="10251401at2759"/>
<evidence type="ECO:0000256" key="10">
    <source>
        <dbReference type="ARBA" id="ARBA00035020"/>
    </source>
</evidence>
<accession>A0A0M3JT04</accession>
<dbReference type="GO" id="GO:0006409">
    <property type="term" value="P:tRNA export from nucleus"/>
    <property type="evidence" value="ECO:0007669"/>
    <property type="project" value="TreeGrafter"/>
</dbReference>
<dbReference type="WBParaSite" id="ASIM_0001113401-mRNA-1">
    <property type="protein sequence ID" value="ASIM_0001113401-mRNA-1"/>
    <property type="gene ID" value="ASIM_0001113401"/>
</dbReference>
<dbReference type="InterPro" id="IPR035368">
    <property type="entry name" value="Nrap_D3"/>
</dbReference>
<reference evidence="22" key="1">
    <citation type="submission" date="2017-02" db="UniProtKB">
        <authorList>
            <consortium name="WormBaseParasite"/>
        </authorList>
    </citation>
    <scope>IDENTIFICATION</scope>
</reference>
<dbReference type="Pfam" id="PF17407">
    <property type="entry name" value="Nrap_D6"/>
    <property type="match status" value="1"/>
</dbReference>
<feature type="domain" description="Nrap protein" evidence="18">
    <location>
        <begin position="1031"/>
        <end position="1106"/>
    </location>
</feature>
<comment type="function">
    <text evidence="9">Part of the small subunit (SSU) processome, first precursor of the small eukaryotic ribosomal subunit. During the assembly of the SSU processome in the nucleolus, many ribosome biogenesis factors, an RNA chaperone and ribosomal proteins associate with the nascent pre-rRNA and work in concert to generate RNA folding, modifications, rearrangements and cleavage as well as targeted degradation of pre-ribosomal RNA by the RNA exosome.</text>
</comment>
<dbReference type="GO" id="GO:0032545">
    <property type="term" value="C:CURI complex"/>
    <property type="evidence" value="ECO:0007669"/>
    <property type="project" value="TreeGrafter"/>
</dbReference>
<gene>
    <name evidence="20" type="ORF">ASIM_LOCUS10692</name>
</gene>
<evidence type="ECO:0000259" key="12">
    <source>
        <dbReference type="Pfam" id="PF03813"/>
    </source>
</evidence>
<dbReference type="InterPro" id="IPR047857">
    <property type="entry name" value="Snurportin1_C"/>
</dbReference>
<evidence type="ECO:0000256" key="3">
    <source>
        <dbReference type="ARBA" id="ARBA00006674"/>
    </source>
</evidence>
<evidence type="ECO:0000259" key="18">
    <source>
        <dbReference type="Pfam" id="PF17407"/>
    </source>
</evidence>
<dbReference type="SUPFAM" id="SSF56091">
    <property type="entry name" value="DNA ligase/mRNA capping enzyme, catalytic domain"/>
    <property type="match status" value="1"/>
</dbReference>
<feature type="domain" description="Nrap protein" evidence="17">
    <location>
        <begin position="873"/>
        <end position="1012"/>
    </location>
</feature>
<evidence type="ECO:0000259" key="17">
    <source>
        <dbReference type="Pfam" id="PF17406"/>
    </source>
</evidence>
<dbReference type="InterPro" id="IPR035370">
    <property type="entry name" value="Nrap_D5"/>
</dbReference>
<keyword evidence="7" id="KW-0539">Nucleus</keyword>
<dbReference type="Pfam" id="PF21974">
    <property type="entry name" value="SPN1_m3Gcap_bd"/>
    <property type="match status" value="1"/>
</dbReference>
<evidence type="ECO:0000256" key="8">
    <source>
        <dbReference type="ARBA" id="ARBA00031711"/>
    </source>
</evidence>
<dbReference type="Gene3D" id="1.10.1410.10">
    <property type="match status" value="1"/>
</dbReference>
<name>A0A0M3JT04_ANISI</name>
<dbReference type="InterPro" id="IPR035369">
    <property type="entry name" value="Nrap_D4"/>
</dbReference>
<dbReference type="GO" id="GO:0005694">
    <property type="term" value="C:chromosome"/>
    <property type="evidence" value="ECO:0007669"/>
    <property type="project" value="UniProtKB-SubCell"/>
</dbReference>
<dbReference type="GO" id="GO:0032040">
    <property type="term" value="C:small-subunit processome"/>
    <property type="evidence" value="ECO:0007669"/>
    <property type="project" value="TreeGrafter"/>
</dbReference>
<dbReference type="Pfam" id="PF03813">
    <property type="entry name" value="Nrap"/>
    <property type="match status" value="1"/>
</dbReference>
<evidence type="ECO:0000259" key="19">
    <source>
        <dbReference type="Pfam" id="PF21974"/>
    </source>
</evidence>
<keyword evidence="5" id="KW-0158">Chromosome</keyword>
<dbReference type="PANTHER" id="PTHR17972:SF0">
    <property type="entry name" value="NUCLEOLAR PROTEIN 6"/>
    <property type="match status" value="1"/>
</dbReference>
<evidence type="ECO:0000256" key="11">
    <source>
        <dbReference type="SAM" id="MobiDB-lite"/>
    </source>
</evidence>
<dbReference type="GO" id="GO:0003723">
    <property type="term" value="F:RNA binding"/>
    <property type="evidence" value="ECO:0007669"/>
    <property type="project" value="UniProtKB-KW"/>
</dbReference>